<name>A0ABQ2Y4K4_9ACTN</name>
<dbReference type="EMBL" id="BMUT01000001">
    <property type="protein sequence ID" value="GGX62231.1"/>
    <property type="molecule type" value="Genomic_DNA"/>
</dbReference>
<organism evidence="2 3">
    <name type="scientific">Streptomyces hiroshimensis</name>
    <dbReference type="NCBI Taxonomy" id="66424"/>
    <lineage>
        <taxon>Bacteria</taxon>
        <taxon>Bacillati</taxon>
        <taxon>Actinomycetota</taxon>
        <taxon>Actinomycetes</taxon>
        <taxon>Kitasatosporales</taxon>
        <taxon>Streptomycetaceae</taxon>
        <taxon>Streptomyces</taxon>
    </lineage>
</organism>
<accession>A0ABQ2Y4K4</accession>
<dbReference type="Pfam" id="PF13613">
    <property type="entry name" value="HTH_Tnp_4"/>
    <property type="match status" value="1"/>
</dbReference>
<dbReference type="Proteomes" id="UP000659223">
    <property type="component" value="Unassembled WGS sequence"/>
</dbReference>
<sequence>MFSYLAACDLDEEVLELVTMAIVACDGNCACKLRPYDRARCALVYLRKHDTFEQLAAGFGIGVATAWRYTNDTSECLAAFAPSLTQR</sequence>
<proteinExistence type="predicted"/>
<reference evidence="3" key="1">
    <citation type="journal article" date="2019" name="Int. J. Syst. Evol. Microbiol.">
        <title>The Global Catalogue of Microorganisms (GCM) 10K type strain sequencing project: providing services to taxonomists for standard genome sequencing and annotation.</title>
        <authorList>
            <consortium name="The Broad Institute Genomics Platform"/>
            <consortium name="The Broad Institute Genome Sequencing Center for Infectious Disease"/>
            <person name="Wu L."/>
            <person name="Ma J."/>
        </authorList>
    </citation>
    <scope>NUCLEOTIDE SEQUENCE [LARGE SCALE GENOMIC DNA]</scope>
    <source>
        <strain evidence="3">JCM 4586</strain>
    </source>
</reference>
<evidence type="ECO:0000313" key="3">
    <source>
        <dbReference type="Proteomes" id="UP000659223"/>
    </source>
</evidence>
<comment type="caution">
    <text evidence="2">The sequence shown here is derived from an EMBL/GenBank/DDBJ whole genome shotgun (WGS) entry which is preliminary data.</text>
</comment>
<dbReference type="InterPro" id="IPR027805">
    <property type="entry name" value="Transposase_HTH_dom"/>
</dbReference>
<protein>
    <recommendedName>
        <fullName evidence="1">Transposase Helix-turn-helix domain-containing protein</fullName>
    </recommendedName>
</protein>
<evidence type="ECO:0000259" key="1">
    <source>
        <dbReference type="Pfam" id="PF13613"/>
    </source>
</evidence>
<feature type="domain" description="Transposase Helix-turn-helix" evidence="1">
    <location>
        <begin position="31"/>
        <end position="79"/>
    </location>
</feature>
<gene>
    <name evidence="2" type="ORF">GCM10010324_03690</name>
</gene>
<keyword evidence="3" id="KW-1185">Reference proteome</keyword>
<evidence type="ECO:0000313" key="2">
    <source>
        <dbReference type="EMBL" id="GGX62231.1"/>
    </source>
</evidence>